<feature type="domain" description="Ethylene insensitive 3-like DNA-binding" evidence="7">
    <location>
        <begin position="193"/>
        <end position="287"/>
    </location>
</feature>
<evidence type="ECO:0000259" key="6">
    <source>
        <dbReference type="Pfam" id="PF04783"/>
    </source>
</evidence>
<keyword evidence="9" id="KW-1185">Reference proteome</keyword>
<feature type="region of interest" description="Disordered" evidence="5">
    <location>
        <begin position="215"/>
        <end position="238"/>
    </location>
</feature>
<evidence type="ECO:0000259" key="7">
    <source>
        <dbReference type="Pfam" id="PF04873"/>
    </source>
</evidence>
<feature type="compositionally biased region" description="Polar residues" evidence="5">
    <location>
        <begin position="512"/>
        <end position="530"/>
    </location>
</feature>
<accession>A0ABD1NY32</accession>
<name>A0ABD1NY32_9LAMI</name>
<dbReference type="Pfam" id="PF04873">
    <property type="entry name" value="EIN3_DNA-bd"/>
    <property type="match status" value="1"/>
</dbReference>
<dbReference type="PANTHER" id="PTHR33305">
    <property type="entry name" value="ETHYLENE INSENSITIVE 3-LIKE 2 PROTEIN"/>
    <property type="match status" value="1"/>
</dbReference>
<dbReference type="Proteomes" id="UP001604277">
    <property type="component" value="Unassembled WGS sequence"/>
</dbReference>
<evidence type="ECO:0000256" key="1">
    <source>
        <dbReference type="ARBA" id="ARBA00004123"/>
    </source>
</evidence>
<keyword evidence="3" id="KW-0936">Ethylene signaling pathway</keyword>
<feature type="domain" description="DUF630" evidence="6">
    <location>
        <begin position="44"/>
        <end position="95"/>
    </location>
</feature>
<gene>
    <name evidence="8" type="ORF">Fot_56808</name>
</gene>
<dbReference type="Gene3D" id="1.10.3180.10">
    <property type="entry name" value="DNA-binding domain of EIN3-like"/>
    <property type="match status" value="1"/>
</dbReference>
<dbReference type="InterPro" id="IPR023278">
    <property type="entry name" value="Ethylene_insens-like_DNA-bd"/>
</dbReference>
<sequence>MSHNFIFESKEQSVPIMYTQLVPLLRNMAILCINIFSRDDVTAGSNGKDFPLVVRCHERRELIRVAVDHRFVLAAAYISYFKSLKEVGEALKKFICSKNPSFPPRRGSDIPVAKRYITAENFKAATGAPPLKRKRPLIRSRDFQVDIKRINQMALAVLEDIGMDISSDIEVDDIGGGENIEEKDVSDEEIEAEELERRMWKDQVKLKRIKERHKLAARQAAEKQRAKSTTDQARRKKMARAQDGILKYMLKLMEVCKARGFVYGIIPEKGKPVSGSSDNIRAWWKEKAPSRSRGEKRKHSFSSGSDYDVDDGPGSVSSRDDREHQSMDVVSVEPPIHVTPQPVKDKKRGREQPRKREHPKVSRGNNQAVPSLNEHPHDDPEDTQVDGSPSEVQLTRYLTNESQPENDGLTAMRPQENNAEDQPCFLDTEFDIFCAFPSANAITTQNMAMADGSLLYPVAQNSDFETCGVQLSHAPQNAELPAHLSKLNLKTQSSVLPHELDNLELRHGAPNSVWQSGPQDSTLPRGSHNSGLHDRPTYHFYSQSKAVGLRHEGQQSEAAYNEMKHRPGDAVIHLPVQSRNGNAITGGEFPHYVKDAFPPEPDRPVDTRFPSPLHSFSPDYTGYSPFSLEIDGTGSGVVEADFDELMKYFAS</sequence>
<dbReference type="AlphaFoldDB" id="A0ABD1NY32"/>
<dbReference type="EMBL" id="JBFOLJ010000061">
    <property type="protein sequence ID" value="KAL2456526.1"/>
    <property type="molecule type" value="Genomic_DNA"/>
</dbReference>
<dbReference type="InterPro" id="IPR047091">
    <property type="entry name" value="EIN3-like_DNA-bd"/>
</dbReference>
<evidence type="ECO:0000256" key="2">
    <source>
        <dbReference type="ARBA" id="ARBA00009416"/>
    </source>
</evidence>
<evidence type="ECO:0000256" key="5">
    <source>
        <dbReference type="SAM" id="MobiDB-lite"/>
    </source>
</evidence>
<organism evidence="8 9">
    <name type="scientific">Forsythia ovata</name>
    <dbReference type="NCBI Taxonomy" id="205694"/>
    <lineage>
        <taxon>Eukaryota</taxon>
        <taxon>Viridiplantae</taxon>
        <taxon>Streptophyta</taxon>
        <taxon>Embryophyta</taxon>
        <taxon>Tracheophyta</taxon>
        <taxon>Spermatophyta</taxon>
        <taxon>Magnoliopsida</taxon>
        <taxon>eudicotyledons</taxon>
        <taxon>Gunneridae</taxon>
        <taxon>Pentapetalae</taxon>
        <taxon>asterids</taxon>
        <taxon>lamiids</taxon>
        <taxon>Lamiales</taxon>
        <taxon>Oleaceae</taxon>
        <taxon>Forsythieae</taxon>
        <taxon>Forsythia</taxon>
    </lineage>
</organism>
<feature type="region of interest" description="Disordered" evidence="5">
    <location>
        <begin position="509"/>
        <end position="535"/>
    </location>
</feature>
<evidence type="ECO:0000256" key="3">
    <source>
        <dbReference type="ARBA" id="ARBA00022745"/>
    </source>
</evidence>
<comment type="caution">
    <text evidence="8">The sequence shown here is derived from an EMBL/GenBank/DDBJ whole genome shotgun (WGS) entry which is preliminary data.</text>
</comment>
<protein>
    <submittedName>
        <fullName evidence="8">ETHYLENE INSENSITIVE 3-like 3 protein</fullName>
    </submittedName>
</protein>
<feature type="region of interest" description="Disordered" evidence="5">
    <location>
        <begin position="286"/>
        <end position="389"/>
    </location>
</feature>
<dbReference type="InterPro" id="IPR006957">
    <property type="entry name" value="EIN3"/>
</dbReference>
<keyword evidence="4" id="KW-0539">Nucleus</keyword>
<evidence type="ECO:0000313" key="8">
    <source>
        <dbReference type="EMBL" id="KAL2456526.1"/>
    </source>
</evidence>
<comment type="subcellular location">
    <subcellularLocation>
        <location evidence="1">Nucleus</location>
    </subcellularLocation>
</comment>
<evidence type="ECO:0000256" key="4">
    <source>
        <dbReference type="ARBA" id="ARBA00023242"/>
    </source>
</evidence>
<dbReference type="InterPro" id="IPR006868">
    <property type="entry name" value="DUF630"/>
</dbReference>
<comment type="similarity">
    <text evidence="2">Belongs to the EIN3 family.</text>
</comment>
<reference evidence="9" key="1">
    <citation type="submission" date="2024-07" db="EMBL/GenBank/DDBJ databases">
        <title>Two chromosome-level genome assemblies of Korean endemic species Abeliophyllum distichum and Forsythia ovata (Oleaceae).</title>
        <authorList>
            <person name="Jang H."/>
        </authorList>
    </citation>
    <scope>NUCLEOTIDE SEQUENCE [LARGE SCALE GENOMIC DNA]</scope>
</reference>
<proteinExistence type="inferred from homology"/>
<dbReference type="Pfam" id="PF04783">
    <property type="entry name" value="DUF630"/>
    <property type="match status" value="1"/>
</dbReference>
<evidence type="ECO:0000313" key="9">
    <source>
        <dbReference type="Proteomes" id="UP001604277"/>
    </source>
</evidence>
<dbReference type="GO" id="GO:0009873">
    <property type="term" value="P:ethylene-activated signaling pathway"/>
    <property type="evidence" value="ECO:0007669"/>
    <property type="project" value="UniProtKB-KW"/>
</dbReference>
<dbReference type="PANTHER" id="PTHR33305:SF30">
    <property type="entry name" value="ETHYLENE INSENSITIVE 3-LIKE 3 PROTEIN"/>
    <property type="match status" value="1"/>
</dbReference>
<dbReference type="GO" id="GO:0005634">
    <property type="term" value="C:nucleus"/>
    <property type="evidence" value="ECO:0007669"/>
    <property type="project" value="UniProtKB-SubCell"/>
</dbReference>